<proteinExistence type="predicted"/>
<protein>
    <submittedName>
        <fullName evidence="1">Uncharacterized protein</fullName>
    </submittedName>
</protein>
<dbReference type="EMBL" id="GGEC01067737">
    <property type="protein sequence ID" value="MBX48221.1"/>
    <property type="molecule type" value="Transcribed_RNA"/>
</dbReference>
<organism evidence="1">
    <name type="scientific">Rhizophora mucronata</name>
    <name type="common">Asiatic mangrove</name>
    <dbReference type="NCBI Taxonomy" id="61149"/>
    <lineage>
        <taxon>Eukaryota</taxon>
        <taxon>Viridiplantae</taxon>
        <taxon>Streptophyta</taxon>
        <taxon>Embryophyta</taxon>
        <taxon>Tracheophyta</taxon>
        <taxon>Spermatophyta</taxon>
        <taxon>Magnoliopsida</taxon>
        <taxon>eudicotyledons</taxon>
        <taxon>Gunneridae</taxon>
        <taxon>Pentapetalae</taxon>
        <taxon>rosids</taxon>
        <taxon>fabids</taxon>
        <taxon>Malpighiales</taxon>
        <taxon>Rhizophoraceae</taxon>
        <taxon>Rhizophora</taxon>
    </lineage>
</organism>
<evidence type="ECO:0000313" key="1">
    <source>
        <dbReference type="EMBL" id="MBX48221.1"/>
    </source>
</evidence>
<reference evidence="1" key="1">
    <citation type="submission" date="2018-02" db="EMBL/GenBank/DDBJ databases">
        <title>Rhizophora mucronata_Transcriptome.</title>
        <authorList>
            <person name="Meera S.P."/>
            <person name="Sreeshan A."/>
            <person name="Augustine A."/>
        </authorList>
    </citation>
    <scope>NUCLEOTIDE SEQUENCE</scope>
    <source>
        <tissue evidence="1">Leaf</tissue>
    </source>
</reference>
<name>A0A2P2P0R1_RHIMU</name>
<accession>A0A2P2P0R1</accession>
<sequence>MVLLNSLSF</sequence>